<dbReference type="Pfam" id="PF22936">
    <property type="entry name" value="Pol_BBD"/>
    <property type="match status" value="1"/>
</dbReference>
<evidence type="ECO:0000313" key="3">
    <source>
        <dbReference type="Proteomes" id="UP000762676"/>
    </source>
</evidence>
<protein>
    <submittedName>
        <fullName evidence="2">CCHC-type zinc finger, nucleic acid binding protein a</fullName>
    </submittedName>
</protein>
<reference evidence="2 3" key="1">
    <citation type="journal article" date="2021" name="Elife">
        <title>Chloroplast acquisition without the gene transfer in kleptoplastic sea slugs, Plakobranchus ocellatus.</title>
        <authorList>
            <person name="Maeda T."/>
            <person name="Takahashi S."/>
            <person name="Yoshida T."/>
            <person name="Shimamura S."/>
            <person name="Takaki Y."/>
            <person name="Nagai Y."/>
            <person name="Toyoda A."/>
            <person name="Suzuki Y."/>
            <person name="Arimoto A."/>
            <person name="Ishii H."/>
            <person name="Satoh N."/>
            <person name="Nishiyama T."/>
            <person name="Hasebe M."/>
            <person name="Maruyama T."/>
            <person name="Minagawa J."/>
            <person name="Obokata J."/>
            <person name="Shigenobu S."/>
        </authorList>
    </citation>
    <scope>NUCLEOTIDE SEQUENCE [LARGE SCALE GENOMIC DNA]</scope>
</reference>
<organism evidence="2 3">
    <name type="scientific">Elysia marginata</name>
    <dbReference type="NCBI Taxonomy" id="1093978"/>
    <lineage>
        <taxon>Eukaryota</taxon>
        <taxon>Metazoa</taxon>
        <taxon>Spiralia</taxon>
        <taxon>Lophotrochozoa</taxon>
        <taxon>Mollusca</taxon>
        <taxon>Gastropoda</taxon>
        <taxon>Heterobranchia</taxon>
        <taxon>Euthyneura</taxon>
        <taxon>Panpulmonata</taxon>
        <taxon>Sacoglossa</taxon>
        <taxon>Placobranchoidea</taxon>
        <taxon>Plakobranchidae</taxon>
        <taxon>Elysia</taxon>
    </lineage>
</organism>
<sequence>MSKPEEDRANSILVDSGATSHIINDKSKFITFSKHFNIGNKQSIEFTDGSRSDDLIKNIGDAQIQIIDKDGQSHNATLKNALYIPSFSLDIFSVHAATINGATISFTKNTGNLLSHGTDFPISKRGNLHYLESVATSTHGSHTCRSLKEWHETMGHCTIKDLLSPQGVTNGMNISDIV</sequence>
<dbReference type="InterPro" id="IPR054722">
    <property type="entry name" value="PolX-like_BBD"/>
</dbReference>
<proteinExistence type="predicted"/>
<accession>A0AAV4IEJ4</accession>
<evidence type="ECO:0000313" key="2">
    <source>
        <dbReference type="EMBL" id="GFS10336.1"/>
    </source>
</evidence>
<dbReference type="Proteomes" id="UP000762676">
    <property type="component" value="Unassembled WGS sequence"/>
</dbReference>
<feature type="domain" description="Retrovirus-related Pol polyprotein from transposon TNT 1-94-like beta-barrel" evidence="1">
    <location>
        <begin position="13"/>
        <end position="101"/>
    </location>
</feature>
<dbReference type="AlphaFoldDB" id="A0AAV4IEJ4"/>
<gene>
    <name evidence="2" type="ORF">ElyMa_001320900</name>
</gene>
<evidence type="ECO:0000259" key="1">
    <source>
        <dbReference type="Pfam" id="PF22936"/>
    </source>
</evidence>
<keyword evidence="3" id="KW-1185">Reference proteome</keyword>
<name>A0AAV4IEJ4_9GAST</name>
<dbReference type="EMBL" id="BMAT01002615">
    <property type="protein sequence ID" value="GFS10336.1"/>
    <property type="molecule type" value="Genomic_DNA"/>
</dbReference>
<comment type="caution">
    <text evidence="2">The sequence shown here is derived from an EMBL/GenBank/DDBJ whole genome shotgun (WGS) entry which is preliminary data.</text>
</comment>